<dbReference type="Proteomes" id="UP000228859">
    <property type="component" value="Unassembled WGS sequence"/>
</dbReference>
<evidence type="ECO:0000256" key="1">
    <source>
        <dbReference type="SAM" id="SignalP"/>
    </source>
</evidence>
<organism evidence="2 3">
    <name type="scientific">Sulfuricurvum kujiense</name>
    <dbReference type="NCBI Taxonomy" id="148813"/>
    <lineage>
        <taxon>Bacteria</taxon>
        <taxon>Pseudomonadati</taxon>
        <taxon>Campylobacterota</taxon>
        <taxon>Epsilonproteobacteria</taxon>
        <taxon>Campylobacterales</taxon>
        <taxon>Sulfurimonadaceae</taxon>
        <taxon>Sulfuricurvum</taxon>
    </lineage>
</organism>
<sequence>MSKFLKISLLLSFLLTQLSAASLTSNQVRSGLSPALFPLTLSSLSADTSNDDEMWHWLNLARLQQANGDFNTSIASFEKSYAILDEYENRAKVSIRNVGSFIGSSLLSKGSETYYAKGYERSLMHTLNALNYAMLGDFEGAAVEMRRMEMRQEFWLRESEEKIKDAADEKAKAQRQGSDVTSIPSGYSMGIMLEDPDVRMMANNYQDPFSYTLSSIIVDIAGHSAASGDASAISLKRAVALNPNVSKAFASSKINPKTPSMEVTVIILSGEAPSLKIEKIRFPIFHAAEYTSLDLPSYSLPINDLNSVALSTATLRLNPPRLLRSDLMAYKTLKDELPSDLAKGVVRATTKAVAAKQISDKFGDLGGLIASITMDFGSSYADQDFRNWELLPNSGFISKFKVKKGDTLDIMLNEYKESIQLPNDKKGAVILVNYLTSDNIRIHHVTY</sequence>
<keyword evidence="1" id="KW-0732">Signal</keyword>
<evidence type="ECO:0000313" key="3">
    <source>
        <dbReference type="Proteomes" id="UP000228859"/>
    </source>
</evidence>
<dbReference type="AlphaFoldDB" id="A0A2D3W952"/>
<protein>
    <submittedName>
        <fullName evidence="2">Uncharacterized protein</fullName>
    </submittedName>
</protein>
<dbReference type="EMBL" id="DLUI01000128">
    <property type="protein sequence ID" value="DAB37851.1"/>
    <property type="molecule type" value="Genomic_DNA"/>
</dbReference>
<proteinExistence type="predicted"/>
<feature type="chain" id="PRO_5013568663" evidence="1">
    <location>
        <begin position="21"/>
        <end position="447"/>
    </location>
</feature>
<dbReference type="RefSeq" id="WP_294895146.1">
    <property type="nucleotide sequence ID" value="NZ_DLUI01000128.1"/>
</dbReference>
<reference evidence="2 3" key="1">
    <citation type="journal article" date="2017" name="Front. Microbiol.">
        <title>Comparative Genomic Analysis of the Class Epsilonproteobacteria and Proposed Reclassification to Epsilonbacteraeota (phyl. nov.).</title>
        <authorList>
            <person name="Waite D.W."/>
            <person name="Vanwonterghem I."/>
            <person name="Rinke C."/>
            <person name="Parks D.H."/>
            <person name="Zhang Y."/>
            <person name="Takai K."/>
            <person name="Sievert S.M."/>
            <person name="Simon J."/>
            <person name="Campbell B.J."/>
            <person name="Hanson T.E."/>
            <person name="Woyke T."/>
            <person name="Klotz M.G."/>
            <person name="Hugenholtz P."/>
        </authorList>
    </citation>
    <scope>NUCLEOTIDE SEQUENCE [LARGE SCALE GENOMIC DNA]</scope>
    <source>
        <strain evidence="2">UBA12443</strain>
    </source>
</reference>
<gene>
    <name evidence="2" type="ORF">CFH83_09015</name>
</gene>
<evidence type="ECO:0000313" key="2">
    <source>
        <dbReference type="EMBL" id="DAB37851.1"/>
    </source>
</evidence>
<accession>A0A2D3W952</accession>
<comment type="caution">
    <text evidence="2">The sequence shown here is derived from an EMBL/GenBank/DDBJ whole genome shotgun (WGS) entry which is preliminary data.</text>
</comment>
<feature type="signal peptide" evidence="1">
    <location>
        <begin position="1"/>
        <end position="20"/>
    </location>
</feature>
<name>A0A2D3W952_9BACT</name>